<dbReference type="KEGG" id="pfy:PFICI_11318"/>
<dbReference type="InterPro" id="IPR051706">
    <property type="entry name" value="Glycosyltransferase_domain"/>
</dbReference>
<dbReference type="InterPro" id="IPR007577">
    <property type="entry name" value="GlycoTrfase_DXD_sugar-bd_CS"/>
</dbReference>
<dbReference type="GO" id="GO:0051999">
    <property type="term" value="P:mannosyl-inositol phosphorylceramide biosynthetic process"/>
    <property type="evidence" value="ECO:0007669"/>
    <property type="project" value="TreeGrafter"/>
</dbReference>
<keyword evidence="3" id="KW-0472">Membrane</keyword>
<dbReference type="STRING" id="1229662.W3WUG2"/>
<keyword evidence="3" id="KW-0812">Transmembrane</keyword>
<name>W3WUG2_PESFW</name>
<feature type="transmembrane region" description="Helical" evidence="3">
    <location>
        <begin position="291"/>
        <end position="312"/>
    </location>
</feature>
<evidence type="ECO:0000256" key="3">
    <source>
        <dbReference type="SAM" id="Phobius"/>
    </source>
</evidence>
<dbReference type="Proteomes" id="UP000030651">
    <property type="component" value="Unassembled WGS sequence"/>
</dbReference>
<evidence type="ECO:0000313" key="4">
    <source>
        <dbReference type="EMBL" id="ETS77444.1"/>
    </source>
</evidence>
<evidence type="ECO:0008006" key="6">
    <source>
        <dbReference type="Google" id="ProtNLM"/>
    </source>
</evidence>
<dbReference type="RefSeq" id="XP_007838090.1">
    <property type="nucleotide sequence ID" value="XM_007839899.1"/>
</dbReference>
<dbReference type="AlphaFoldDB" id="W3WUG2"/>
<dbReference type="Gene3D" id="3.90.550.20">
    <property type="match status" value="1"/>
</dbReference>
<dbReference type="OMA" id="HFFMAER"/>
<reference evidence="5" key="1">
    <citation type="journal article" date="2015" name="BMC Genomics">
        <title>Genomic and transcriptomic analysis of the endophytic fungus Pestalotiopsis fici reveals its lifestyle and high potential for synthesis of natural products.</title>
        <authorList>
            <person name="Wang X."/>
            <person name="Zhang X."/>
            <person name="Liu L."/>
            <person name="Xiang M."/>
            <person name="Wang W."/>
            <person name="Sun X."/>
            <person name="Che Y."/>
            <person name="Guo L."/>
            <person name="Liu G."/>
            <person name="Guo L."/>
            <person name="Wang C."/>
            <person name="Yin W.B."/>
            <person name="Stadler M."/>
            <person name="Zhang X."/>
            <person name="Liu X."/>
        </authorList>
    </citation>
    <scope>NUCLEOTIDE SEQUENCE [LARGE SCALE GENOMIC DNA]</scope>
    <source>
        <strain evidence="5">W106-1 / CGMCC3.15140</strain>
    </source>
</reference>
<dbReference type="OrthoDB" id="409543at2759"/>
<dbReference type="SUPFAM" id="SSF53448">
    <property type="entry name" value="Nucleotide-diphospho-sugar transferases"/>
    <property type="match status" value="1"/>
</dbReference>
<feature type="transmembrane region" description="Helical" evidence="3">
    <location>
        <begin position="12"/>
        <end position="32"/>
    </location>
</feature>
<dbReference type="FunCoup" id="W3WUG2">
    <property type="interactions" value="35"/>
</dbReference>
<dbReference type="PANTHER" id="PTHR32385:SF15">
    <property type="entry name" value="INOSITOL PHOSPHOCERAMIDE MANNOSYLTRANSFERASE 1"/>
    <property type="match status" value="1"/>
</dbReference>
<accession>W3WUG2</accession>
<protein>
    <recommendedName>
        <fullName evidence="6">Mannosyl phosphorylinositol ceramide synthase SUR1</fullName>
    </recommendedName>
</protein>
<dbReference type="Pfam" id="PF04488">
    <property type="entry name" value="Gly_transf_sug"/>
    <property type="match status" value="1"/>
</dbReference>
<dbReference type="eggNOG" id="ENOG502SICC">
    <property type="taxonomic scope" value="Eukaryota"/>
</dbReference>
<dbReference type="GO" id="GO:0000030">
    <property type="term" value="F:mannosyltransferase activity"/>
    <property type="evidence" value="ECO:0007669"/>
    <property type="project" value="TreeGrafter"/>
</dbReference>
<dbReference type="EMBL" id="KI912116">
    <property type="protein sequence ID" value="ETS77444.1"/>
    <property type="molecule type" value="Genomic_DNA"/>
</dbReference>
<dbReference type="HOGENOM" id="CLU_036369_1_0_1"/>
<organism evidence="4 5">
    <name type="scientific">Pestalotiopsis fici (strain W106-1 / CGMCC3.15140)</name>
    <dbReference type="NCBI Taxonomy" id="1229662"/>
    <lineage>
        <taxon>Eukaryota</taxon>
        <taxon>Fungi</taxon>
        <taxon>Dikarya</taxon>
        <taxon>Ascomycota</taxon>
        <taxon>Pezizomycotina</taxon>
        <taxon>Sordariomycetes</taxon>
        <taxon>Xylariomycetidae</taxon>
        <taxon>Amphisphaeriales</taxon>
        <taxon>Sporocadaceae</taxon>
        <taxon>Pestalotiopsis</taxon>
    </lineage>
</organism>
<evidence type="ECO:0000256" key="1">
    <source>
        <dbReference type="ARBA" id="ARBA00009003"/>
    </source>
</evidence>
<dbReference type="GO" id="GO:0016020">
    <property type="term" value="C:membrane"/>
    <property type="evidence" value="ECO:0007669"/>
    <property type="project" value="GOC"/>
</dbReference>
<keyword evidence="3" id="KW-1133">Transmembrane helix</keyword>
<gene>
    <name evidence="4" type="ORF">PFICI_11318</name>
</gene>
<sequence length="318" mass="36353">MGSFIRCTFRKCAIFLTLITIVSTIIHQLSYLELNDVTDTIKLLDKCNAKGATQLDDYHTIMSRSIPDTIHQIWKITDTTTYSSQASNTFWQDNFGPLNYTVTLWTDQEIQHLIESEYTWLLSTYKGYTQDIQRADLGRLVVVHAKGGIYADLDVFPRNPTAIDCLRRSGTQAIFSPTSSNSGFSNHFFMAEKGSMFLYETLRTAKQRGGSHHRRILLPYLQVFWSTGPIMVTAAFRQYWILRDAPRDEVALLDHEFTKRMVGHAAGRSWHSADGVFLNEFADHIKLIETWVIWSVATITLGIVVVKTCRLLKRGFPL</sequence>
<dbReference type="InParanoid" id="W3WUG2"/>
<keyword evidence="2" id="KW-0808">Transferase</keyword>
<evidence type="ECO:0000256" key="2">
    <source>
        <dbReference type="ARBA" id="ARBA00022679"/>
    </source>
</evidence>
<evidence type="ECO:0000313" key="5">
    <source>
        <dbReference type="Proteomes" id="UP000030651"/>
    </source>
</evidence>
<comment type="similarity">
    <text evidence="1">Belongs to the glycosyltransferase 32 family.</text>
</comment>
<proteinExistence type="inferred from homology"/>
<dbReference type="GeneID" id="19276331"/>
<keyword evidence="5" id="KW-1185">Reference proteome</keyword>
<dbReference type="InterPro" id="IPR029044">
    <property type="entry name" value="Nucleotide-diphossugar_trans"/>
</dbReference>
<dbReference type="PANTHER" id="PTHR32385">
    <property type="entry name" value="MANNOSYL PHOSPHORYLINOSITOL CERAMIDE SYNTHASE"/>
    <property type="match status" value="1"/>
</dbReference>